<feature type="non-terminal residue" evidence="2">
    <location>
        <position position="238"/>
    </location>
</feature>
<feature type="region of interest" description="Disordered" evidence="1">
    <location>
        <begin position="217"/>
        <end position="238"/>
    </location>
</feature>
<proteinExistence type="predicted"/>
<dbReference type="EMBL" id="JANBQF010000360">
    <property type="protein sequence ID" value="KAJ2001837.1"/>
    <property type="molecule type" value="Genomic_DNA"/>
</dbReference>
<gene>
    <name evidence="2" type="ORF">H4R26_003920</name>
</gene>
<comment type="caution">
    <text evidence="2">The sequence shown here is derived from an EMBL/GenBank/DDBJ whole genome shotgun (WGS) entry which is preliminary data.</text>
</comment>
<evidence type="ECO:0000256" key="1">
    <source>
        <dbReference type="SAM" id="MobiDB-lite"/>
    </source>
</evidence>
<organism evidence="2 3">
    <name type="scientific">Coemansia thaxteri</name>
    <dbReference type="NCBI Taxonomy" id="2663907"/>
    <lineage>
        <taxon>Eukaryota</taxon>
        <taxon>Fungi</taxon>
        <taxon>Fungi incertae sedis</taxon>
        <taxon>Zoopagomycota</taxon>
        <taxon>Kickxellomycotina</taxon>
        <taxon>Kickxellomycetes</taxon>
        <taxon>Kickxellales</taxon>
        <taxon>Kickxellaceae</taxon>
        <taxon>Coemansia</taxon>
    </lineage>
</organism>
<sequence length="238" mass="24769">MSYVPGSQQAQHYHAGAPAPVDERYVYGAPVGRPVAGDGAGYAPNMGGGYPGDAYPSGVAAHGYHAQQPTVSHPLSSLQQRQQLAVVPPPPLNTTHHHHQQQQQSYYDSVYGGQYQVSGADMGGGGGYPVSPPAPHSAPPLQAVHPSQQGHYSAQGHPHAEGAGQYPGQAASAYCAPPPATHPQQVHFGQAYQPAPQSQQYGYGGAPLAPASEAYAYGQPQYPQQPPPPLVHAHTMGS</sequence>
<dbReference type="AlphaFoldDB" id="A0A9W8BBN7"/>
<accession>A0A9W8BBN7</accession>
<dbReference type="OrthoDB" id="10559911at2759"/>
<reference evidence="2" key="1">
    <citation type="submission" date="2022-07" db="EMBL/GenBank/DDBJ databases">
        <title>Phylogenomic reconstructions and comparative analyses of Kickxellomycotina fungi.</title>
        <authorList>
            <person name="Reynolds N.K."/>
            <person name="Stajich J.E."/>
            <person name="Barry K."/>
            <person name="Grigoriev I.V."/>
            <person name="Crous P."/>
            <person name="Smith M.E."/>
        </authorList>
    </citation>
    <scope>NUCLEOTIDE SEQUENCE</scope>
    <source>
        <strain evidence="2">IMI 214461</strain>
    </source>
</reference>
<evidence type="ECO:0000313" key="3">
    <source>
        <dbReference type="Proteomes" id="UP001150907"/>
    </source>
</evidence>
<feature type="region of interest" description="Disordered" evidence="1">
    <location>
        <begin position="87"/>
        <end position="107"/>
    </location>
</feature>
<protein>
    <submittedName>
        <fullName evidence="2">Uncharacterized protein</fullName>
    </submittedName>
</protein>
<keyword evidence="3" id="KW-1185">Reference proteome</keyword>
<evidence type="ECO:0000313" key="2">
    <source>
        <dbReference type="EMBL" id="KAJ2001837.1"/>
    </source>
</evidence>
<feature type="region of interest" description="Disordered" evidence="1">
    <location>
        <begin position="122"/>
        <end position="182"/>
    </location>
</feature>
<dbReference type="Proteomes" id="UP001150907">
    <property type="component" value="Unassembled WGS sequence"/>
</dbReference>
<name>A0A9W8BBN7_9FUNG</name>